<reference evidence="5 6" key="1">
    <citation type="submission" date="2022-11" db="UniProtKB">
        <authorList>
            <consortium name="WormBaseParasite"/>
        </authorList>
    </citation>
    <scope>IDENTIFICATION</scope>
</reference>
<dbReference type="Gene3D" id="1.10.510.10">
    <property type="entry name" value="Transferase(Phosphotransferase) domain 1"/>
    <property type="match status" value="1"/>
</dbReference>
<dbReference type="GO" id="GO:0005524">
    <property type="term" value="F:ATP binding"/>
    <property type="evidence" value="ECO:0007669"/>
    <property type="project" value="UniProtKB-KW"/>
</dbReference>
<dbReference type="SUPFAM" id="SSF56112">
    <property type="entry name" value="Protein kinase-like (PK-like)"/>
    <property type="match status" value="1"/>
</dbReference>
<protein>
    <submittedName>
        <fullName evidence="5 6">Protein kinase domain-containing protein</fullName>
    </submittedName>
</protein>
<keyword evidence="2" id="KW-0067">ATP-binding</keyword>
<accession>A0A914ZIR5</accession>
<evidence type="ECO:0000256" key="2">
    <source>
        <dbReference type="ARBA" id="ARBA00022840"/>
    </source>
</evidence>
<organism evidence="4 6">
    <name type="scientific">Parascaris univalens</name>
    <name type="common">Nematode worm</name>
    <dbReference type="NCBI Taxonomy" id="6257"/>
    <lineage>
        <taxon>Eukaryota</taxon>
        <taxon>Metazoa</taxon>
        <taxon>Ecdysozoa</taxon>
        <taxon>Nematoda</taxon>
        <taxon>Chromadorea</taxon>
        <taxon>Rhabditida</taxon>
        <taxon>Spirurina</taxon>
        <taxon>Ascaridomorpha</taxon>
        <taxon>Ascaridoidea</taxon>
        <taxon>Ascarididae</taxon>
        <taxon>Parascaris</taxon>
    </lineage>
</organism>
<dbReference type="WBParaSite" id="PgB01_g070_t04">
    <property type="protein sequence ID" value="PgB01_g070_t04"/>
    <property type="gene ID" value="PgB01_g070"/>
</dbReference>
<evidence type="ECO:0000313" key="4">
    <source>
        <dbReference type="Proteomes" id="UP000887569"/>
    </source>
</evidence>
<dbReference type="Proteomes" id="UP000887569">
    <property type="component" value="Unplaced"/>
</dbReference>
<sequence length="525" mass="60949">MDLFLLTSNSSFFLLANFEQETRLFESNLEENGSDDGELDRPCPRTLGLSSHVHLALGNATSSSSPTEHFFCLKRKCEHTWPTPADIAGLKGKPRSQWVRPEPQSMQEIDCYFGRIPQWYIEEKFLKEPGEFLLSRGHDNKLRLSVKSNEQPDYPCVHLPIEFAQTHQVRGDRNMYYRIVNTALQSRSLWGLVQAYRTSNCNLLSLNVKRDVELREEVIPCQGCKYVKTEYSFMYVQVRRLSEIDIGDMISEGERCKVYKAIRNITRKGVVVDTWQRPIILKELIDYNVEVFDSIYREMHIVNTIRHEIGWDTALNVEAVVTINRPYYIAYKLCKCGSLLQYLEANSSFDFSTKSAIVQDIACTLHHCLKLNIIHCNLRAKNIFVDIKEDSAAKKERAVYYVGGFHLAVMTRSRKVDPEKSRNRRWLAPEVLTTKTLNPETDVYAFAWLIYEVFTLQMPFAHIADEDVLKNLAESPDARADLPSDWPQWLIELVTNAWDTDPAKRPKMVDIWREFRKRNKELKAT</sequence>
<dbReference type="InterPro" id="IPR050198">
    <property type="entry name" value="Non-receptor_tyrosine_kinases"/>
</dbReference>
<dbReference type="GO" id="GO:0004672">
    <property type="term" value="F:protein kinase activity"/>
    <property type="evidence" value="ECO:0007669"/>
    <property type="project" value="InterPro"/>
</dbReference>
<dbReference type="WBParaSite" id="PgB01_g070_t05">
    <property type="protein sequence ID" value="PgB01_g070_t05"/>
    <property type="gene ID" value="PgB01_g070"/>
</dbReference>
<keyword evidence="1" id="KW-0547">Nucleotide-binding</keyword>
<dbReference type="InterPro" id="IPR011009">
    <property type="entry name" value="Kinase-like_dom_sf"/>
</dbReference>
<evidence type="ECO:0000256" key="1">
    <source>
        <dbReference type="ARBA" id="ARBA00022741"/>
    </source>
</evidence>
<evidence type="ECO:0000313" key="6">
    <source>
        <dbReference type="WBParaSite" id="PgB01_g070_t05"/>
    </source>
</evidence>
<name>A0A914ZIR5_PARUN</name>
<dbReference type="AlphaFoldDB" id="A0A914ZIR5"/>
<proteinExistence type="predicted"/>
<dbReference type="InterPro" id="IPR001245">
    <property type="entry name" value="Ser-Thr/Tyr_kinase_cat_dom"/>
</dbReference>
<evidence type="ECO:0000259" key="3">
    <source>
        <dbReference type="PROSITE" id="PS50011"/>
    </source>
</evidence>
<evidence type="ECO:0000313" key="5">
    <source>
        <dbReference type="WBParaSite" id="PgB01_g070_t04"/>
    </source>
</evidence>
<feature type="domain" description="Protein kinase" evidence="3">
    <location>
        <begin position="244"/>
        <end position="522"/>
    </location>
</feature>
<dbReference type="InterPro" id="IPR000719">
    <property type="entry name" value="Prot_kinase_dom"/>
</dbReference>
<dbReference type="Pfam" id="PF07714">
    <property type="entry name" value="PK_Tyr_Ser-Thr"/>
    <property type="match status" value="1"/>
</dbReference>
<dbReference type="PROSITE" id="PS50011">
    <property type="entry name" value="PROTEIN_KINASE_DOM"/>
    <property type="match status" value="1"/>
</dbReference>
<dbReference type="PANTHER" id="PTHR24418">
    <property type="entry name" value="TYROSINE-PROTEIN KINASE"/>
    <property type="match status" value="1"/>
</dbReference>
<keyword evidence="4" id="KW-1185">Reference proteome</keyword>